<dbReference type="EMBL" id="JAMTCJ010000002">
    <property type="protein sequence ID" value="MCP2175700.1"/>
    <property type="molecule type" value="Genomic_DNA"/>
</dbReference>
<keyword evidence="2" id="KW-1185">Reference proteome</keyword>
<dbReference type="Proteomes" id="UP001206895">
    <property type="component" value="Unassembled WGS sequence"/>
</dbReference>
<protein>
    <submittedName>
        <fullName evidence="1">Uncharacterized protein</fullName>
    </submittedName>
</protein>
<gene>
    <name evidence="1" type="ORF">LX13_001519</name>
</gene>
<name>A0ABT1HDA9_9NOCA</name>
<evidence type="ECO:0000313" key="2">
    <source>
        <dbReference type="Proteomes" id="UP001206895"/>
    </source>
</evidence>
<proteinExistence type="predicted"/>
<reference evidence="1 2" key="1">
    <citation type="submission" date="2022-06" db="EMBL/GenBank/DDBJ databases">
        <title>Genomic Encyclopedia of Archaeal and Bacterial Type Strains, Phase II (KMG-II): from individual species to whole genera.</title>
        <authorList>
            <person name="Goeker M."/>
        </authorList>
    </citation>
    <scope>NUCLEOTIDE SEQUENCE [LARGE SCALE GENOMIC DNA]</scope>
    <source>
        <strain evidence="1 2">DSM 44693</strain>
    </source>
</reference>
<accession>A0ABT1HDA9</accession>
<evidence type="ECO:0000313" key="1">
    <source>
        <dbReference type="EMBL" id="MCP2175700.1"/>
    </source>
</evidence>
<sequence length="63" mass="7007">MTTTPAHIVEALTAVEFAMKVIRPDTRPHARRLHAGFLAARGVDTDTIAAHWDNIADRWPDDS</sequence>
<comment type="caution">
    <text evidence="1">The sequence shown here is derived from an EMBL/GenBank/DDBJ whole genome shotgun (WGS) entry which is preliminary data.</text>
</comment>
<organism evidence="1 2">
    <name type="scientific">Williamsia maris</name>
    <dbReference type="NCBI Taxonomy" id="72806"/>
    <lineage>
        <taxon>Bacteria</taxon>
        <taxon>Bacillati</taxon>
        <taxon>Actinomycetota</taxon>
        <taxon>Actinomycetes</taxon>
        <taxon>Mycobacteriales</taxon>
        <taxon>Nocardiaceae</taxon>
        <taxon>Williamsia</taxon>
    </lineage>
</organism>
<dbReference type="RefSeq" id="WP_253660751.1">
    <property type="nucleotide sequence ID" value="NZ_BAAAJQ010000001.1"/>
</dbReference>